<gene>
    <name evidence="3" type="ORF">JoomaDRAFT_3341</name>
</gene>
<dbReference type="AlphaFoldDB" id="I3C9J3"/>
<evidence type="ECO:0000256" key="1">
    <source>
        <dbReference type="SAM" id="SignalP"/>
    </source>
</evidence>
<organism evidence="3 4">
    <name type="scientific">Galbibacter orientalis DSM 19592</name>
    <dbReference type="NCBI Taxonomy" id="926559"/>
    <lineage>
        <taxon>Bacteria</taxon>
        <taxon>Pseudomonadati</taxon>
        <taxon>Bacteroidota</taxon>
        <taxon>Flavobacteriia</taxon>
        <taxon>Flavobacteriales</taxon>
        <taxon>Flavobacteriaceae</taxon>
        <taxon>Galbibacter</taxon>
    </lineage>
</organism>
<dbReference type="Pfam" id="PF13590">
    <property type="entry name" value="DUF4136"/>
    <property type="match status" value="1"/>
</dbReference>
<keyword evidence="4" id="KW-1185">Reference proteome</keyword>
<accession>I3C9J3</accession>
<reference evidence="3 4" key="1">
    <citation type="submission" date="2012-02" db="EMBL/GenBank/DDBJ databases">
        <title>Improved High-Quality Draft genome of Joostella marina DSM 19592.</title>
        <authorList>
            <consortium name="US DOE Joint Genome Institute (JGI-PGF)"/>
            <person name="Lucas S."/>
            <person name="Copeland A."/>
            <person name="Lapidus A."/>
            <person name="Bruce D."/>
            <person name="Goodwin L."/>
            <person name="Pitluck S."/>
            <person name="Peters L."/>
            <person name="Chertkov O."/>
            <person name="Ovchinnikova G."/>
            <person name="Kyrpides N."/>
            <person name="Mavromatis K."/>
            <person name="Detter J.C."/>
            <person name="Han C."/>
            <person name="Land M."/>
            <person name="Hauser L."/>
            <person name="Markowitz V."/>
            <person name="Cheng J.-F."/>
            <person name="Hugenholtz P."/>
            <person name="Woyke T."/>
            <person name="Wu D."/>
            <person name="Tindall B."/>
            <person name="Brambilla E."/>
            <person name="Klenk H.-P."/>
            <person name="Eisen J.A."/>
        </authorList>
    </citation>
    <scope>NUCLEOTIDE SEQUENCE [LARGE SCALE GENOMIC DNA]</scope>
    <source>
        <strain evidence="3 4">DSM 19592</strain>
    </source>
</reference>
<keyword evidence="1" id="KW-0732">Signal</keyword>
<evidence type="ECO:0000313" key="3">
    <source>
        <dbReference type="EMBL" id="EIJ40286.1"/>
    </source>
</evidence>
<protein>
    <recommendedName>
        <fullName evidence="2">DUF4136 domain-containing protein</fullName>
    </recommendedName>
</protein>
<dbReference type="InterPro" id="IPR025411">
    <property type="entry name" value="DUF4136"/>
</dbReference>
<dbReference type="EMBL" id="JH651379">
    <property type="protein sequence ID" value="EIJ40286.1"/>
    <property type="molecule type" value="Genomic_DNA"/>
</dbReference>
<name>I3C9J3_9FLAO</name>
<dbReference type="Gene3D" id="3.30.160.670">
    <property type="match status" value="1"/>
</dbReference>
<evidence type="ECO:0000313" key="4">
    <source>
        <dbReference type="Proteomes" id="UP000004690"/>
    </source>
</evidence>
<evidence type="ECO:0000259" key="2">
    <source>
        <dbReference type="Pfam" id="PF13590"/>
    </source>
</evidence>
<sequence length="211" mass="24260">MKKLLALSFLSITLLLTACSDDDDDISDYDRVVTQHSENYWNTENPTTYYLVDNIRWIEDQDGNGNSNPAITRDYDDAILSSIDLNMGELGYTKVNTIDENNLPDLIITAQALATTYADIDIIWDGWYDWWGYYDPFYPGWYPVYYEWTEGTIFIEMGDANTLDEEEQQIDIVWGAGINGLVRGSQSGNIQFINDQIDEAFDQSDDYLEIN</sequence>
<dbReference type="PROSITE" id="PS51257">
    <property type="entry name" value="PROKAR_LIPOPROTEIN"/>
    <property type="match status" value="1"/>
</dbReference>
<dbReference type="Proteomes" id="UP000004690">
    <property type="component" value="Unassembled WGS sequence"/>
</dbReference>
<feature type="domain" description="DUF4136" evidence="2">
    <location>
        <begin position="42"/>
        <end position="204"/>
    </location>
</feature>
<dbReference type="HOGENOM" id="CLU_110587_0_0_10"/>
<feature type="chain" id="PRO_5003668638" description="DUF4136 domain-containing protein" evidence="1">
    <location>
        <begin position="21"/>
        <end position="211"/>
    </location>
</feature>
<proteinExistence type="predicted"/>
<dbReference type="RefSeq" id="WP_008614472.1">
    <property type="nucleotide sequence ID" value="NZ_JH651379.1"/>
</dbReference>
<feature type="signal peptide" evidence="1">
    <location>
        <begin position="1"/>
        <end position="20"/>
    </location>
</feature>
<dbReference type="OrthoDB" id="677831at2"/>
<dbReference type="STRING" id="926559.JoomaDRAFT_3341"/>
<dbReference type="eggNOG" id="ENOG50334QJ">
    <property type="taxonomic scope" value="Bacteria"/>
</dbReference>